<accession>A0A926EIJ9</accession>
<organism evidence="2 3">
    <name type="scientific">Zhenhengia yiwuensis</name>
    <dbReference type="NCBI Taxonomy" id="2763666"/>
    <lineage>
        <taxon>Bacteria</taxon>
        <taxon>Bacillati</taxon>
        <taxon>Bacillota</taxon>
        <taxon>Clostridia</taxon>
        <taxon>Lachnospirales</taxon>
        <taxon>Lachnospiraceae</taxon>
        <taxon>Zhenhengia</taxon>
    </lineage>
</organism>
<dbReference type="Pfam" id="PF05857">
    <property type="entry name" value="TraX"/>
    <property type="match status" value="1"/>
</dbReference>
<evidence type="ECO:0008006" key="4">
    <source>
        <dbReference type="Google" id="ProtNLM"/>
    </source>
</evidence>
<reference evidence="2" key="1">
    <citation type="submission" date="2020-08" db="EMBL/GenBank/DDBJ databases">
        <title>Genome public.</title>
        <authorList>
            <person name="Liu C."/>
            <person name="Sun Q."/>
        </authorList>
    </citation>
    <scope>NUCLEOTIDE SEQUENCE</scope>
    <source>
        <strain evidence="2">NSJ-12</strain>
    </source>
</reference>
<gene>
    <name evidence="2" type="ORF">H8718_11905</name>
</gene>
<keyword evidence="1" id="KW-0812">Transmembrane</keyword>
<feature type="transmembrane region" description="Helical" evidence="1">
    <location>
        <begin position="116"/>
        <end position="142"/>
    </location>
</feature>
<keyword evidence="1" id="KW-0472">Membrane</keyword>
<proteinExistence type="predicted"/>
<keyword evidence="3" id="KW-1185">Reference proteome</keyword>
<dbReference type="InterPro" id="IPR008875">
    <property type="entry name" value="TraX"/>
</dbReference>
<feature type="transmembrane region" description="Helical" evidence="1">
    <location>
        <begin position="29"/>
        <end position="46"/>
    </location>
</feature>
<feature type="transmembrane region" description="Helical" evidence="1">
    <location>
        <begin position="58"/>
        <end position="81"/>
    </location>
</feature>
<protein>
    <recommendedName>
        <fullName evidence="4">TraX protein</fullName>
    </recommendedName>
</protein>
<feature type="transmembrane region" description="Helical" evidence="1">
    <location>
        <begin position="5"/>
        <end position="23"/>
    </location>
</feature>
<dbReference type="AlphaFoldDB" id="A0A926EIJ9"/>
<evidence type="ECO:0000256" key="1">
    <source>
        <dbReference type="SAM" id="Phobius"/>
    </source>
</evidence>
<evidence type="ECO:0000313" key="2">
    <source>
        <dbReference type="EMBL" id="MBC8580229.1"/>
    </source>
</evidence>
<feature type="transmembrane region" description="Helical" evidence="1">
    <location>
        <begin position="198"/>
        <end position="218"/>
    </location>
</feature>
<dbReference type="EMBL" id="JACRSY010000018">
    <property type="protein sequence ID" value="MBC8580229.1"/>
    <property type="molecule type" value="Genomic_DNA"/>
</dbReference>
<dbReference type="Proteomes" id="UP000655830">
    <property type="component" value="Unassembled WGS sequence"/>
</dbReference>
<evidence type="ECO:0000313" key="3">
    <source>
        <dbReference type="Proteomes" id="UP000655830"/>
    </source>
</evidence>
<keyword evidence="1" id="KW-1133">Transmembrane helix</keyword>
<sequence>MNANVLKLIGIIGMVLDHIGWVLFPDIALFHFIGRITFPIFCYFITEGFLKTHSRRNYLLRLLGIALISQIPFVMTFRLAFGEGFSGLNTLFNLVIGLVTIWLYDKAHFKGKCIIVILGALCGVLFMTDGDIYGVLMIFFFYKYHNEFKKMAISVSILTVIYHSMYQIYAIVGTWAMGIMTASEIIEVITGPNYYGPILFDFAQNMCSLLALILIRFYNGEKGKNLKILFYAFYPLHLIIIYIIKVGLM</sequence>
<feature type="transmembrane region" description="Helical" evidence="1">
    <location>
        <begin position="230"/>
        <end position="248"/>
    </location>
</feature>
<dbReference type="RefSeq" id="WP_177668574.1">
    <property type="nucleotide sequence ID" value="NZ_JACRSY010000018.1"/>
</dbReference>
<comment type="caution">
    <text evidence="2">The sequence shown here is derived from an EMBL/GenBank/DDBJ whole genome shotgun (WGS) entry which is preliminary data.</text>
</comment>
<name>A0A926EIJ9_9FIRM</name>
<feature type="transmembrane region" description="Helical" evidence="1">
    <location>
        <begin position="87"/>
        <end position="104"/>
    </location>
</feature>